<accession>A0AC58RNZ4</accession>
<evidence type="ECO:0000313" key="2">
    <source>
        <dbReference type="RefSeq" id="XP_075074449.1"/>
    </source>
</evidence>
<reference evidence="2" key="2">
    <citation type="submission" date="2025-08" db="UniProtKB">
        <authorList>
            <consortium name="RefSeq"/>
        </authorList>
    </citation>
    <scope>IDENTIFICATION</scope>
    <source>
        <tissue evidence="2">Leaf</tissue>
    </source>
</reference>
<evidence type="ECO:0000313" key="1">
    <source>
        <dbReference type="Proteomes" id="UP000790787"/>
    </source>
</evidence>
<sequence>MVKTNTTLCKYRLASVNEANSSKISQIPFQRSYSVSDEIATGTVEVKTIRELVDCMEEGHIWIVATIVNLLLEKEWSYLGCKRCSKKVDKIGSKFHCNKCDRLDSSATHRYNLRVQVMDHTGFISLLLWDREATSLIGKSANELNEISIETSVAIDECSYPVELYDILDKKVLFKVTIKSSNIKMHAEVYNVVKISEDDNLIQQYTQSPQDDTFTDPDFECEQHTDADTTFKGREETRFSNAVEDIKVMVEDARIPFKFQRRQLPIVVSFAMTINKSQGQSLSHVRLFLKKPVFTHGQLYVALSRMTSRKGLKILVYDDDCQITNEARNVVYKEVFRNLGREETRFSNTVEDIKVMVEGFSLLRYRFFMTQRTEYYKDKLQDLHNLCLKQWEREQQSKQEVAELKAKLKEVEEEKKSWKTNSSGWSKEY</sequence>
<dbReference type="Proteomes" id="UP000790787">
    <property type="component" value="Chromosome 7"/>
</dbReference>
<keyword evidence="1" id="KW-1185">Reference proteome</keyword>
<gene>
    <name evidence="2" type="primary">LOC142162047</name>
</gene>
<protein>
    <submittedName>
        <fullName evidence="2">Uncharacterized protein LOC142162047</fullName>
    </submittedName>
</protein>
<dbReference type="RefSeq" id="XP_075074449.1">
    <property type="nucleotide sequence ID" value="XM_075218348.1"/>
</dbReference>
<organism evidence="1 2">
    <name type="scientific">Nicotiana tabacum</name>
    <name type="common">Common tobacco</name>
    <dbReference type="NCBI Taxonomy" id="4097"/>
    <lineage>
        <taxon>Eukaryota</taxon>
        <taxon>Viridiplantae</taxon>
        <taxon>Streptophyta</taxon>
        <taxon>Embryophyta</taxon>
        <taxon>Tracheophyta</taxon>
        <taxon>Spermatophyta</taxon>
        <taxon>Magnoliopsida</taxon>
        <taxon>eudicotyledons</taxon>
        <taxon>Gunneridae</taxon>
        <taxon>Pentapetalae</taxon>
        <taxon>asterids</taxon>
        <taxon>lamiids</taxon>
        <taxon>Solanales</taxon>
        <taxon>Solanaceae</taxon>
        <taxon>Nicotianoideae</taxon>
        <taxon>Nicotianeae</taxon>
        <taxon>Nicotiana</taxon>
    </lineage>
</organism>
<name>A0AC58RNZ4_TOBAC</name>
<proteinExistence type="predicted"/>
<reference evidence="1" key="1">
    <citation type="journal article" date="2014" name="Nat. Commun.">
        <title>The tobacco genome sequence and its comparison with those of tomato and potato.</title>
        <authorList>
            <person name="Sierro N."/>
            <person name="Battey J.N."/>
            <person name="Ouadi S."/>
            <person name="Bakaher N."/>
            <person name="Bovet L."/>
            <person name="Willig A."/>
            <person name="Goepfert S."/>
            <person name="Peitsch M.C."/>
            <person name="Ivanov N.V."/>
        </authorList>
    </citation>
    <scope>NUCLEOTIDE SEQUENCE [LARGE SCALE GENOMIC DNA]</scope>
</reference>